<comment type="caution">
    <text evidence="7">The sequence shown here is derived from an EMBL/GenBank/DDBJ whole genome shotgun (WGS) entry which is preliminary data.</text>
</comment>
<evidence type="ECO:0000256" key="2">
    <source>
        <dbReference type="ARBA" id="ARBA00022692"/>
    </source>
</evidence>
<dbReference type="AlphaFoldDB" id="A0ABD5QX22"/>
<dbReference type="EMBL" id="JBHSKY010000001">
    <property type="protein sequence ID" value="MFC5277192.1"/>
    <property type="molecule type" value="Genomic_DNA"/>
</dbReference>
<dbReference type="InterPro" id="IPR052185">
    <property type="entry name" value="IPC_Synthase-Related"/>
</dbReference>
<feature type="transmembrane region" description="Helical" evidence="5">
    <location>
        <begin position="139"/>
        <end position="159"/>
    </location>
</feature>
<keyword evidence="4 5" id="KW-0472">Membrane</keyword>
<evidence type="ECO:0000256" key="5">
    <source>
        <dbReference type="SAM" id="Phobius"/>
    </source>
</evidence>
<comment type="subcellular location">
    <subcellularLocation>
        <location evidence="1">Membrane</location>
        <topology evidence="1">Multi-pass membrane protein</topology>
    </subcellularLocation>
</comment>
<dbReference type="Pfam" id="PF14378">
    <property type="entry name" value="PAP2_3"/>
    <property type="match status" value="1"/>
</dbReference>
<proteinExistence type="predicted"/>
<keyword evidence="2 5" id="KW-0812">Transmembrane</keyword>
<keyword evidence="3 5" id="KW-1133">Transmembrane helix</keyword>
<feature type="transmembrane region" description="Helical" evidence="5">
    <location>
        <begin position="105"/>
        <end position="127"/>
    </location>
</feature>
<protein>
    <submittedName>
        <fullName evidence="7">Phosphatase PAP2 family protein</fullName>
    </submittedName>
</protein>
<sequence>MLFAVLAALVAGITLACFALLLPACVGLDRVRSVVADRDRLRRRLRVAAPYVGGLAVVLLLNKGLLDRIEAFSRRHGLRPTEWFYAVEGDFVATLQATLPDWGLYYFGPMYVFGYVVVLVFPFVAYLFASNPRPLKTLVAAYAVNYAVAIVCYGAVLAYGPRNYHRLPGADPDAARVEAPLLEAFPEVTRLTARVNVETNVFPSLHTALSVTVLLVAVSTHEEFPRWTPVAGLLAGSIVVATMYLGTHWATDVIAGAALAAGSVAVARRIVSRTGRRDAW</sequence>
<dbReference type="GO" id="GO:0016020">
    <property type="term" value="C:membrane"/>
    <property type="evidence" value="ECO:0007669"/>
    <property type="project" value="UniProtKB-SubCell"/>
</dbReference>
<feature type="transmembrane region" description="Helical" evidence="5">
    <location>
        <begin position="43"/>
        <end position="62"/>
    </location>
</feature>
<evidence type="ECO:0000313" key="8">
    <source>
        <dbReference type="Proteomes" id="UP001596118"/>
    </source>
</evidence>
<dbReference type="PANTHER" id="PTHR31310:SF7">
    <property type="entry name" value="PA-PHOSPHATASE RELATED-FAMILY PROTEIN DDB_G0268928"/>
    <property type="match status" value="1"/>
</dbReference>
<keyword evidence="8" id="KW-1185">Reference proteome</keyword>
<reference evidence="7 8" key="1">
    <citation type="journal article" date="2019" name="Int. J. Syst. Evol. Microbiol.">
        <title>The Global Catalogue of Microorganisms (GCM) 10K type strain sequencing project: providing services to taxonomists for standard genome sequencing and annotation.</title>
        <authorList>
            <consortium name="The Broad Institute Genomics Platform"/>
            <consortium name="The Broad Institute Genome Sequencing Center for Infectious Disease"/>
            <person name="Wu L."/>
            <person name="Ma J."/>
        </authorList>
    </citation>
    <scope>NUCLEOTIDE SEQUENCE [LARGE SCALE GENOMIC DNA]</scope>
    <source>
        <strain evidence="7 8">CGMCC 1.12124</strain>
    </source>
</reference>
<evidence type="ECO:0000256" key="4">
    <source>
        <dbReference type="ARBA" id="ARBA00023136"/>
    </source>
</evidence>
<evidence type="ECO:0000259" key="6">
    <source>
        <dbReference type="SMART" id="SM00014"/>
    </source>
</evidence>
<dbReference type="PANTHER" id="PTHR31310">
    <property type="match status" value="1"/>
</dbReference>
<evidence type="ECO:0000256" key="3">
    <source>
        <dbReference type="ARBA" id="ARBA00022989"/>
    </source>
</evidence>
<dbReference type="InterPro" id="IPR000326">
    <property type="entry name" value="PAP2/HPO"/>
</dbReference>
<dbReference type="InterPro" id="IPR026841">
    <property type="entry name" value="Aur1/Ipt1"/>
</dbReference>
<dbReference type="RefSeq" id="WP_256411922.1">
    <property type="nucleotide sequence ID" value="NZ_JANHDM010000007.1"/>
</dbReference>
<name>A0ABD5QX22_9EURY</name>
<evidence type="ECO:0000313" key="7">
    <source>
        <dbReference type="EMBL" id="MFC5277192.1"/>
    </source>
</evidence>
<dbReference type="InterPro" id="IPR036938">
    <property type="entry name" value="PAP2/HPO_sf"/>
</dbReference>
<gene>
    <name evidence="7" type="ORF">ACFPM1_00215</name>
</gene>
<accession>A0ABD5QX22</accession>
<feature type="transmembrane region" description="Helical" evidence="5">
    <location>
        <begin position="253"/>
        <end position="271"/>
    </location>
</feature>
<dbReference type="Proteomes" id="UP001596118">
    <property type="component" value="Unassembled WGS sequence"/>
</dbReference>
<dbReference type="SMART" id="SM00014">
    <property type="entry name" value="acidPPc"/>
    <property type="match status" value="1"/>
</dbReference>
<organism evidence="7 8">
    <name type="scientific">Halorubrum rubrum</name>
    <dbReference type="NCBI Taxonomy" id="1126240"/>
    <lineage>
        <taxon>Archaea</taxon>
        <taxon>Methanobacteriati</taxon>
        <taxon>Methanobacteriota</taxon>
        <taxon>Stenosarchaea group</taxon>
        <taxon>Halobacteria</taxon>
        <taxon>Halobacteriales</taxon>
        <taxon>Haloferacaceae</taxon>
        <taxon>Halorubrum</taxon>
    </lineage>
</organism>
<dbReference type="Gene3D" id="1.20.144.10">
    <property type="entry name" value="Phosphatidic acid phosphatase type 2/haloperoxidase"/>
    <property type="match status" value="1"/>
</dbReference>
<feature type="domain" description="Phosphatidic acid phosphatase type 2/haloperoxidase" evidence="6">
    <location>
        <begin position="143"/>
        <end position="268"/>
    </location>
</feature>
<dbReference type="SUPFAM" id="SSF48317">
    <property type="entry name" value="Acid phosphatase/Vanadium-dependent haloperoxidase"/>
    <property type="match status" value="1"/>
</dbReference>
<evidence type="ECO:0000256" key="1">
    <source>
        <dbReference type="ARBA" id="ARBA00004141"/>
    </source>
</evidence>